<evidence type="ECO:0000256" key="4">
    <source>
        <dbReference type="PIRSR" id="PIRSR001434-2"/>
    </source>
</evidence>
<dbReference type="KEGG" id="bsol:FSW04_02790"/>
<dbReference type="PANTHER" id="PTHR11808:SF15">
    <property type="entry name" value="CYSTATHIONINE GAMMA-LYASE"/>
    <property type="match status" value="1"/>
</dbReference>
<dbReference type="InterPro" id="IPR000277">
    <property type="entry name" value="Cys/Met-Metab_PyrdxlP-dep_enz"/>
</dbReference>
<feature type="modified residue" description="N6-(pyridoxal phosphate)lysine" evidence="4">
    <location>
        <position position="205"/>
    </location>
</feature>
<accession>A0A5B8U0U5</accession>
<gene>
    <name evidence="6" type="ORF">FSW04_02790</name>
</gene>
<dbReference type="Gene3D" id="3.90.1150.10">
    <property type="entry name" value="Aspartate Aminotransferase, domain 1"/>
    <property type="match status" value="1"/>
</dbReference>
<dbReference type="RefSeq" id="WP_146916017.1">
    <property type="nucleotide sequence ID" value="NZ_CP042430.1"/>
</dbReference>
<comment type="similarity">
    <text evidence="2 5">Belongs to the trans-sulfuration enzymes family.</text>
</comment>
<proteinExistence type="inferred from homology"/>
<dbReference type="GO" id="GO:0030170">
    <property type="term" value="F:pyridoxal phosphate binding"/>
    <property type="evidence" value="ECO:0007669"/>
    <property type="project" value="InterPro"/>
</dbReference>
<dbReference type="GO" id="GO:0005737">
    <property type="term" value="C:cytoplasm"/>
    <property type="evidence" value="ECO:0007669"/>
    <property type="project" value="TreeGrafter"/>
</dbReference>
<dbReference type="Pfam" id="PF01053">
    <property type="entry name" value="Cys_Met_Meta_PP"/>
    <property type="match status" value="1"/>
</dbReference>
<reference evidence="6 7" key="1">
    <citation type="journal article" date="2018" name="J. Microbiol.">
        <title>Baekduia soli gen. nov., sp. nov., a novel bacterium isolated from the soil of Baekdu Mountain and proposal of a novel family name, Baekduiaceae fam. nov.</title>
        <authorList>
            <person name="An D.S."/>
            <person name="Siddiqi M.Z."/>
            <person name="Kim K.H."/>
            <person name="Yu H.S."/>
            <person name="Im W.T."/>
        </authorList>
    </citation>
    <scope>NUCLEOTIDE SEQUENCE [LARGE SCALE GENOMIC DNA]</scope>
    <source>
        <strain evidence="6 7">BR7-21</strain>
    </source>
</reference>
<organism evidence="6 7">
    <name type="scientific">Baekduia soli</name>
    <dbReference type="NCBI Taxonomy" id="496014"/>
    <lineage>
        <taxon>Bacteria</taxon>
        <taxon>Bacillati</taxon>
        <taxon>Actinomycetota</taxon>
        <taxon>Thermoleophilia</taxon>
        <taxon>Solirubrobacterales</taxon>
        <taxon>Baekduiaceae</taxon>
        <taxon>Baekduia</taxon>
    </lineage>
</organism>
<keyword evidence="7" id="KW-1185">Reference proteome</keyword>
<dbReference type="InterPro" id="IPR015421">
    <property type="entry name" value="PyrdxlP-dep_Trfase_major"/>
</dbReference>
<dbReference type="PANTHER" id="PTHR11808">
    <property type="entry name" value="TRANS-SULFURATION ENZYME FAMILY MEMBER"/>
    <property type="match status" value="1"/>
</dbReference>
<dbReference type="PIRSF" id="PIRSF001434">
    <property type="entry name" value="CGS"/>
    <property type="match status" value="1"/>
</dbReference>
<dbReference type="GO" id="GO:0019343">
    <property type="term" value="P:cysteine biosynthetic process via cystathionine"/>
    <property type="evidence" value="ECO:0007669"/>
    <property type="project" value="TreeGrafter"/>
</dbReference>
<evidence type="ECO:0000256" key="5">
    <source>
        <dbReference type="RuleBase" id="RU362118"/>
    </source>
</evidence>
<dbReference type="FunFam" id="3.40.640.10:FF:000009">
    <property type="entry name" value="Cystathionine gamma-synthase homolog"/>
    <property type="match status" value="1"/>
</dbReference>
<evidence type="ECO:0000256" key="1">
    <source>
        <dbReference type="ARBA" id="ARBA00001933"/>
    </source>
</evidence>
<dbReference type="InterPro" id="IPR015424">
    <property type="entry name" value="PyrdxlP-dep_Trfase"/>
</dbReference>
<dbReference type="Proteomes" id="UP000321805">
    <property type="component" value="Chromosome"/>
</dbReference>
<dbReference type="EMBL" id="CP042430">
    <property type="protein sequence ID" value="QEC46611.1"/>
    <property type="molecule type" value="Genomic_DNA"/>
</dbReference>
<dbReference type="SUPFAM" id="SSF53383">
    <property type="entry name" value="PLP-dependent transferases"/>
    <property type="match status" value="1"/>
</dbReference>
<evidence type="ECO:0000313" key="7">
    <source>
        <dbReference type="Proteomes" id="UP000321805"/>
    </source>
</evidence>
<protein>
    <submittedName>
        <fullName evidence="6">Cystathionine gamma-synthase</fullName>
    </submittedName>
</protein>
<dbReference type="GO" id="GO:0003962">
    <property type="term" value="F:cystathionine gamma-synthase activity"/>
    <property type="evidence" value="ECO:0007669"/>
    <property type="project" value="TreeGrafter"/>
</dbReference>
<dbReference type="Gene3D" id="3.40.640.10">
    <property type="entry name" value="Type I PLP-dependent aspartate aminotransferase-like (Major domain)"/>
    <property type="match status" value="1"/>
</dbReference>
<dbReference type="AlphaFoldDB" id="A0A5B8U0U5"/>
<evidence type="ECO:0000256" key="3">
    <source>
        <dbReference type="ARBA" id="ARBA00022898"/>
    </source>
</evidence>
<dbReference type="GO" id="GO:0019346">
    <property type="term" value="P:transsulfuration"/>
    <property type="evidence" value="ECO:0007669"/>
    <property type="project" value="InterPro"/>
</dbReference>
<sequence>MSGSDGGGDDAWRFGTRAVHAGLTPDPTYGSVIPAIHQTSTFAQRAVGEFVEDYDYARSANPTRSALELALGVLEGGLGSAFSSGMAAIHALITAVCSAGDHVVMPADLYGGTYRLMDKVLTRFGLTYTLVDQTDLDAVAAAVTETTRVVWVETPTNPMLNVVDIPEIVERARGAFVAVDNTFATPVNQRPLELGADAAVHSVTKYLGGHSDTVGGAVVVRDPAVHEQVRFVQNAIGAVPGPFDCFLVHRGLRTLHLRMAAHAAAAEAVVGFLRGAPGVSDVRWPGFSGMVSFRHPDAIGIAGRARLFTLAESLGGVESLIEVPQAMTHQSVEGSAAAVPADLVRLSCGVEAPEDLVEDLRAAIAGAP</sequence>
<dbReference type="CDD" id="cd00614">
    <property type="entry name" value="CGS_like"/>
    <property type="match status" value="1"/>
</dbReference>
<dbReference type="InterPro" id="IPR015422">
    <property type="entry name" value="PyrdxlP-dep_Trfase_small"/>
</dbReference>
<name>A0A5B8U0U5_9ACTN</name>
<evidence type="ECO:0000256" key="2">
    <source>
        <dbReference type="ARBA" id="ARBA00009077"/>
    </source>
</evidence>
<evidence type="ECO:0000313" key="6">
    <source>
        <dbReference type="EMBL" id="QEC46611.1"/>
    </source>
</evidence>
<keyword evidence="3 4" id="KW-0663">Pyridoxal phosphate</keyword>
<dbReference type="OrthoDB" id="9780685at2"/>
<dbReference type="GO" id="GO:0004123">
    <property type="term" value="F:cystathionine gamma-lyase activity"/>
    <property type="evidence" value="ECO:0007669"/>
    <property type="project" value="TreeGrafter"/>
</dbReference>
<comment type="cofactor">
    <cofactor evidence="1 5">
        <name>pyridoxal 5'-phosphate</name>
        <dbReference type="ChEBI" id="CHEBI:597326"/>
    </cofactor>
</comment>